<reference evidence="20 21" key="1">
    <citation type="submission" date="2024-06" db="EMBL/GenBank/DDBJ databases">
        <title>A chromosome level genome sequence of Diviner's sage (Salvia divinorum).</title>
        <authorList>
            <person name="Ford S.A."/>
            <person name="Ro D.-K."/>
            <person name="Ness R.W."/>
            <person name="Phillips M.A."/>
        </authorList>
    </citation>
    <scope>NUCLEOTIDE SEQUENCE [LARGE SCALE GENOMIC DNA]</scope>
    <source>
        <strain evidence="20">SAF-2024a</strain>
        <tissue evidence="20">Leaf</tissue>
    </source>
</reference>
<evidence type="ECO:0000313" key="21">
    <source>
        <dbReference type="Proteomes" id="UP001567538"/>
    </source>
</evidence>
<comment type="caution">
    <text evidence="20">The sequence shown here is derived from an EMBL/GenBank/DDBJ whole genome shotgun (WGS) entry which is preliminary data.</text>
</comment>
<dbReference type="PROSITE" id="PS50112">
    <property type="entry name" value="PAS"/>
    <property type="match status" value="1"/>
</dbReference>
<feature type="binding site" evidence="16">
    <location>
        <position position="526"/>
    </location>
    <ligand>
        <name>ATP</name>
        <dbReference type="ChEBI" id="CHEBI:30616"/>
    </ligand>
</feature>
<keyword evidence="7" id="KW-0808">Transferase</keyword>
<dbReference type="Proteomes" id="UP001567538">
    <property type="component" value="Unassembled WGS sequence"/>
</dbReference>
<evidence type="ECO:0000256" key="11">
    <source>
        <dbReference type="ARBA" id="ARBA00022991"/>
    </source>
</evidence>
<dbReference type="CDD" id="cd00130">
    <property type="entry name" value="PAS"/>
    <property type="match status" value="1"/>
</dbReference>
<comment type="subcellular location">
    <subcellularLocation>
        <location evidence="1">Membrane</location>
    </subcellularLocation>
</comment>
<evidence type="ECO:0000256" key="3">
    <source>
        <dbReference type="ARBA" id="ARBA00012513"/>
    </source>
</evidence>
<proteinExistence type="inferred from homology"/>
<feature type="domain" description="Protein kinase" evidence="18">
    <location>
        <begin position="499"/>
        <end position="755"/>
    </location>
</feature>
<keyword evidence="5" id="KW-0600">Photoreceptor protein</keyword>
<keyword evidence="13" id="KW-0675">Receptor</keyword>
<comment type="similarity">
    <text evidence="2">Belongs to the protein kinase superfamily. TKL Ser/Thr protein kinase family. RAF subfamily.</text>
</comment>
<feature type="region of interest" description="Disordered" evidence="17">
    <location>
        <begin position="239"/>
        <end position="304"/>
    </location>
</feature>
<dbReference type="PANTHER" id="PTHR44329:SF47">
    <property type="entry name" value="SERINE_THREONINE-PROTEIN KINASE ROCO5-RELATED"/>
    <property type="match status" value="1"/>
</dbReference>
<dbReference type="InterPro" id="IPR000719">
    <property type="entry name" value="Prot_kinase_dom"/>
</dbReference>
<dbReference type="InterPro" id="IPR051681">
    <property type="entry name" value="Ser/Thr_Kinases-Pseudokinases"/>
</dbReference>
<dbReference type="InterPro" id="IPR001245">
    <property type="entry name" value="Ser-Thr/Tyr_kinase_cat_dom"/>
</dbReference>
<evidence type="ECO:0000259" key="18">
    <source>
        <dbReference type="PROSITE" id="PS50011"/>
    </source>
</evidence>
<feature type="domain" description="PAS" evidence="19">
    <location>
        <begin position="67"/>
        <end position="139"/>
    </location>
</feature>
<dbReference type="NCBIfam" id="TIGR00229">
    <property type="entry name" value="sensory_box"/>
    <property type="match status" value="1"/>
</dbReference>
<comment type="catalytic activity">
    <reaction evidence="14">
        <text>L-threonyl-[protein] + ATP = O-phospho-L-threonyl-[protein] + ADP + H(+)</text>
        <dbReference type="Rhea" id="RHEA:46608"/>
        <dbReference type="Rhea" id="RHEA-COMP:11060"/>
        <dbReference type="Rhea" id="RHEA-COMP:11605"/>
        <dbReference type="ChEBI" id="CHEBI:15378"/>
        <dbReference type="ChEBI" id="CHEBI:30013"/>
        <dbReference type="ChEBI" id="CHEBI:30616"/>
        <dbReference type="ChEBI" id="CHEBI:61977"/>
        <dbReference type="ChEBI" id="CHEBI:456216"/>
        <dbReference type="EC" id="2.7.11.1"/>
    </reaction>
</comment>
<dbReference type="GO" id="GO:0005524">
    <property type="term" value="F:ATP binding"/>
    <property type="evidence" value="ECO:0007669"/>
    <property type="project" value="UniProtKB-UniRule"/>
</dbReference>
<keyword evidence="4" id="KW-0723">Serine/threonine-protein kinase</keyword>
<dbReference type="Gene3D" id="3.30.200.20">
    <property type="entry name" value="Phosphorylase Kinase, domain 1"/>
    <property type="match status" value="1"/>
</dbReference>
<evidence type="ECO:0000256" key="5">
    <source>
        <dbReference type="ARBA" id="ARBA00022543"/>
    </source>
</evidence>
<name>A0ABD1HTI9_SALDI</name>
<sequence>MDGGGKSSDRFLRALLDRFESLEASHEKLKEQFQVVVHEKTEREAPSDSGASRRYPGWGDMPGAYFAESPYRRVLEYMGHALHVSTLGSDEIIYWNCAAEKLFGYKDYEVIGQRAVELLFDVEHHNLVLAIMGRMRIGESWSGQLPLRKRSGQSFIALVTLSPLYEDGDIAGIVTVSSDAAVFNTTNSGNMRTRQDNANEQSKFPRINLKNIQWHQRPQIAGVPHLASSVSNLASKVLSRTRGNGPFPSDTCRSAREGEEAEAESQDTRADRPPRAPITRGAFGLPIGRSRNEGSCFEKEDTSSELSQPSKIAVKILEKFHIGARSNLERVVDERIQQNGLEDNSGRTEAANGTCSRRYSMQSASHLGSLDAGNNAVDAMKETFDVAKRKETNMHRNPFFDNENPSGEAFSGAYQGYFGVQRHTNQLPGTSFQSDGNKSAANSPNIKSLNTEDVDNEQLDPQKNPGSAESYGSGHGSSSSKGENDLPLVVSSAIQWEDLQLKEEIGQGSFAVVYRGIWNGSDVAVKVYTGSQYDETLLDYKKEIDIMRRLRHPNVLLFMGASRTEEKIAIVTEYMTRGSLFKTLHRSNQSLDIRRRLRIALDVARGMNYLHHRNPPIVHRDLKSSNLLVDKSWNVKVGDFGLSKLKHSTFLTTRSGRGTPQWMAPEVLRNELSTEKSDVFSFGVVLWELMTEQIPWSDLNALQVVGVVGFMNSRLDIPSNIDPQISSIISECWTSNSEDRPSFKDMIPKLANLLVQASGGGLNRAGSQP</sequence>
<keyword evidence="10 16" id="KW-0067">ATP-binding</keyword>
<feature type="region of interest" description="Disordered" evidence="17">
    <location>
        <begin position="424"/>
        <end position="484"/>
    </location>
</feature>
<evidence type="ECO:0000256" key="10">
    <source>
        <dbReference type="ARBA" id="ARBA00022840"/>
    </source>
</evidence>
<dbReference type="AlphaFoldDB" id="A0ABD1HTI9"/>
<feature type="compositionally biased region" description="Basic and acidic residues" evidence="17">
    <location>
        <begin position="290"/>
        <end position="302"/>
    </location>
</feature>
<dbReference type="PROSITE" id="PS00108">
    <property type="entry name" value="PROTEIN_KINASE_ST"/>
    <property type="match status" value="1"/>
</dbReference>
<protein>
    <recommendedName>
        <fullName evidence="3">non-specific serine/threonine protein kinase</fullName>
        <ecNumber evidence="3">2.7.11.1</ecNumber>
    </recommendedName>
</protein>
<evidence type="ECO:0000256" key="7">
    <source>
        <dbReference type="ARBA" id="ARBA00022679"/>
    </source>
</evidence>
<evidence type="ECO:0000256" key="6">
    <source>
        <dbReference type="ARBA" id="ARBA00022606"/>
    </source>
</evidence>
<dbReference type="PROSITE" id="PS50011">
    <property type="entry name" value="PROTEIN_KINASE_DOM"/>
    <property type="match status" value="1"/>
</dbReference>
<dbReference type="InterPro" id="IPR035965">
    <property type="entry name" value="PAS-like_dom_sf"/>
</dbReference>
<dbReference type="SUPFAM" id="SSF56112">
    <property type="entry name" value="Protein kinase-like (PK-like)"/>
    <property type="match status" value="1"/>
</dbReference>
<evidence type="ECO:0000256" key="2">
    <source>
        <dbReference type="ARBA" id="ARBA00010507"/>
    </source>
</evidence>
<dbReference type="FunFam" id="3.30.200.20:FF:000060">
    <property type="entry name" value="Serine/threonine-protein kinase isoform 1"/>
    <property type="match status" value="1"/>
</dbReference>
<feature type="compositionally biased region" description="Low complexity" evidence="17">
    <location>
        <begin position="466"/>
        <end position="481"/>
    </location>
</feature>
<dbReference type="Gene3D" id="3.30.450.20">
    <property type="entry name" value="PAS domain"/>
    <property type="match status" value="1"/>
</dbReference>
<feature type="compositionally biased region" description="Polar residues" evidence="17">
    <location>
        <begin position="424"/>
        <end position="451"/>
    </location>
</feature>
<evidence type="ECO:0000256" key="14">
    <source>
        <dbReference type="ARBA" id="ARBA00047899"/>
    </source>
</evidence>
<evidence type="ECO:0000256" key="4">
    <source>
        <dbReference type="ARBA" id="ARBA00022527"/>
    </source>
</evidence>
<evidence type="ECO:0000256" key="17">
    <source>
        <dbReference type="SAM" id="MobiDB-lite"/>
    </source>
</evidence>
<keyword evidence="8 16" id="KW-0547">Nucleotide-binding</keyword>
<keyword evidence="11" id="KW-0157">Chromophore</keyword>
<keyword evidence="12" id="KW-0472">Membrane</keyword>
<evidence type="ECO:0000256" key="12">
    <source>
        <dbReference type="ARBA" id="ARBA00023136"/>
    </source>
</evidence>
<organism evidence="20 21">
    <name type="scientific">Salvia divinorum</name>
    <name type="common">Maria pastora</name>
    <name type="synonym">Diviner's sage</name>
    <dbReference type="NCBI Taxonomy" id="28513"/>
    <lineage>
        <taxon>Eukaryota</taxon>
        <taxon>Viridiplantae</taxon>
        <taxon>Streptophyta</taxon>
        <taxon>Embryophyta</taxon>
        <taxon>Tracheophyta</taxon>
        <taxon>Spermatophyta</taxon>
        <taxon>Magnoliopsida</taxon>
        <taxon>eudicotyledons</taxon>
        <taxon>Gunneridae</taxon>
        <taxon>Pentapetalae</taxon>
        <taxon>asterids</taxon>
        <taxon>lamiids</taxon>
        <taxon>Lamiales</taxon>
        <taxon>Lamiaceae</taxon>
        <taxon>Nepetoideae</taxon>
        <taxon>Mentheae</taxon>
        <taxon>Salviinae</taxon>
        <taxon>Salvia</taxon>
        <taxon>Salvia subgen. Calosphace</taxon>
    </lineage>
</organism>
<keyword evidence="21" id="KW-1185">Reference proteome</keyword>
<dbReference type="Pfam" id="PF07714">
    <property type="entry name" value="PK_Tyr_Ser-Thr"/>
    <property type="match status" value="1"/>
</dbReference>
<dbReference type="GO" id="GO:0004674">
    <property type="term" value="F:protein serine/threonine kinase activity"/>
    <property type="evidence" value="ECO:0007669"/>
    <property type="project" value="UniProtKB-KW"/>
</dbReference>
<evidence type="ECO:0000256" key="9">
    <source>
        <dbReference type="ARBA" id="ARBA00022777"/>
    </source>
</evidence>
<dbReference type="SUPFAM" id="SSF55785">
    <property type="entry name" value="PYP-like sensor domain (PAS domain)"/>
    <property type="match status" value="1"/>
</dbReference>
<evidence type="ECO:0000313" key="20">
    <source>
        <dbReference type="EMBL" id="KAL1559810.1"/>
    </source>
</evidence>
<dbReference type="InterPro" id="IPR008271">
    <property type="entry name" value="Ser/Thr_kinase_AS"/>
</dbReference>
<evidence type="ECO:0000256" key="16">
    <source>
        <dbReference type="PROSITE-ProRule" id="PRU10141"/>
    </source>
</evidence>
<dbReference type="SMART" id="SM00220">
    <property type="entry name" value="S_TKc"/>
    <property type="match status" value="1"/>
</dbReference>
<dbReference type="CDD" id="cd13999">
    <property type="entry name" value="STKc_MAP3K-like"/>
    <property type="match status" value="1"/>
</dbReference>
<dbReference type="Gene3D" id="1.10.510.10">
    <property type="entry name" value="Transferase(Phosphotransferase) domain 1"/>
    <property type="match status" value="1"/>
</dbReference>
<evidence type="ECO:0000259" key="19">
    <source>
        <dbReference type="PROSITE" id="PS50112"/>
    </source>
</evidence>
<dbReference type="PANTHER" id="PTHR44329">
    <property type="entry name" value="SERINE/THREONINE-PROTEIN KINASE TNNI3K-RELATED"/>
    <property type="match status" value="1"/>
</dbReference>
<dbReference type="GO" id="GO:0009881">
    <property type="term" value="F:photoreceptor activity"/>
    <property type="evidence" value="ECO:0007669"/>
    <property type="project" value="UniProtKB-KW"/>
</dbReference>
<evidence type="ECO:0000256" key="1">
    <source>
        <dbReference type="ARBA" id="ARBA00004370"/>
    </source>
</evidence>
<dbReference type="InterPro" id="IPR011009">
    <property type="entry name" value="Kinase-like_dom_sf"/>
</dbReference>
<evidence type="ECO:0000256" key="13">
    <source>
        <dbReference type="ARBA" id="ARBA00023170"/>
    </source>
</evidence>
<keyword evidence="6" id="KW-0716">Sensory transduction</keyword>
<keyword evidence="9 20" id="KW-0418">Kinase</keyword>
<dbReference type="InterPro" id="IPR000014">
    <property type="entry name" value="PAS"/>
</dbReference>
<dbReference type="EMBL" id="JBEAFC010000004">
    <property type="protein sequence ID" value="KAL1559810.1"/>
    <property type="molecule type" value="Genomic_DNA"/>
</dbReference>
<gene>
    <name evidence="20" type="ORF">AAHA92_10110</name>
</gene>
<dbReference type="Pfam" id="PF13426">
    <property type="entry name" value="PAS_9"/>
    <property type="match status" value="1"/>
</dbReference>
<comment type="catalytic activity">
    <reaction evidence="15">
        <text>L-seryl-[protein] + ATP = O-phospho-L-seryl-[protein] + ADP + H(+)</text>
        <dbReference type="Rhea" id="RHEA:17989"/>
        <dbReference type="Rhea" id="RHEA-COMP:9863"/>
        <dbReference type="Rhea" id="RHEA-COMP:11604"/>
        <dbReference type="ChEBI" id="CHEBI:15378"/>
        <dbReference type="ChEBI" id="CHEBI:29999"/>
        <dbReference type="ChEBI" id="CHEBI:30616"/>
        <dbReference type="ChEBI" id="CHEBI:83421"/>
        <dbReference type="ChEBI" id="CHEBI:456216"/>
        <dbReference type="EC" id="2.7.11.1"/>
    </reaction>
</comment>
<dbReference type="EC" id="2.7.11.1" evidence="3"/>
<evidence type="ECO:0000256" key="15">
    <source>
        <dbReference type="ARBA" id="ARBA00048679"/>
    </source>
</evidence>
<evidence type="ECO:0000256" key="8">
    <source>
        <dbReference type="ARBA" id="ARBA00022741"/>
    </source>
</evidence>
<dbReference type="PRINTS" id="PR00109">
    <property type="entry name" value="TYRKINASE"/>
</dbReference>
<dbReference type="InterPro" id="IPR017441">
    <property type="entry name" value="Protein_kinase_ATP_BS"/>
</dbReference>
<dbReference type="GO" id="GO:0016020">
    <property type="term" value="C:membrane"/>
    <property type="evidence" value="ECO:0007669"/>
    <property type="project" value="UniProtKB-SubCell"/>
</dbReference>
<dbReference type="FunFam" id="1.10.510.10:FF:000476">
    <property type="entry name" value="PAS domain-containing protein tyrosine kinase family protein"/>
    <property type="match status" value="1"/>
</dbReference>
<accession>A0ABD1HTI9</accession>
<dbReference type="PROSITE" id="PS00107">
    <property type="entry name" value="PROTEIN_KINASE_ATP"/>
    <property type="match status" value="1"/>
</dbReference>